<evidence type="ECO:0000256" key="7">
    <source>
        <dbReference type="ARBA" id="ARBA00022989"/>
    </source>
</evidence>
<evidence type="ECO:0000256" key="5">
    <source>
        <dbReference type="ARBA" id="ARBA00022683"/>
    </source>
</evidence>
<evidence type="ECO:0000256" key="4">
    <source>
        <dbReference type="ARBA" id="ARBA00022597"/>
    </source>
</evidence>
<evidence type="ECO:0000256" key="8">
    <source>
        <dbReference type="ARBA" id="ARBA00023136"/>
    </source>
</evidence>
<evidence type="ECO:0000256" key="6">
    <source>
        <dbReference type="ARBA" id="ARBA00022692"/>
    </source>
</evidence>
<keyword evidence="2" id="KW-0813">Transport</keyword>
<reference evidence="10 11" key="1">
    <citation type="submission" date="2017-08" db="EMBL/GenBank/DDBJ databases">
        <title>Infants hospitalized years apart are colonized by the same room-sourced microbial strains.</title>
        <authorList>
            <person name="Brooks B."/>
            <person name="Olm M.R."/>
            <person name="Firek B.A."/>
            <person name="Baker R."/>
            <person name="Thomas B.C."/>
            <person name="Morowitz M.J."/>
            <person name="Banfield J.F."/>
        </authorList>
    </citation>
    <scope>NUCLEOTIDE SEQUENCE [LARGE SCALE GENOMIC DNA]</scope>
    <source>
        <strain evidence="10">S2_003_000_R2_14</strain>
    </source>
</reference>
<evidence type="ECO:0000256" key="2">
    <source>
        <dbReference type="ARBA" id="ARBA00022448"/>
    </source>
</evidence>
<proteinExistence type="predicted"/>
<dbReference type="Proteomes" id="UP000249061">
    <property type="component" value="Unassembled WGS sequence"/>
</dbReference>
<dbReference type="Pfam" id="PF03609">
    <property type="entry name" value="EII-Sor"/>
    <property type="match status" value="1"/>
</dbReference>
<keyword evidence="5" id="KW-0598">Phosphotransferase system</keyword>
<sequence>MALERRAFLQAMVSRPLVAGTLMGLLLGDASAGLYVGLVFELLHLGGASLGGAHPDHDTLPAVAGAAMAAAMGQASGSDATPAMWALAILVCAPFGRAGMRLENRLDERARKYFGRAVTAADAGNLAKAGRQNLRAMWPQFVFYGLLCAGAAAAGPTLEWGLERVPMPVLRGLAWTYPAMGVAAAGIAVRGSHAPKRLLIAVVTAVVTAGVMLVTRSLS</sequence>
<dbReference type="GO" id="GO:0009401">
    <property type="term" value="P:phosphoenolpyruvate-dependent sugar phosphotransferase system"/>
    <property type="evidence" value="ECO:0007669"/>
    <property type="project" value="UniProtKB-KW"/>
</dbReference>
<keyword evidence="4" id="KW-0762">Sugar transport</keyword>
<keyword evidence="8 9" id="KW-0472">Membrane</keyword>
<keyword evidence="6 9" id="KW-0812">Transmembrane</keyword>
<feature type="transmembrane region" description="Helical" evidence="9">
    <location>
        <begin position="83"/>
        <end position="102"/>
    </location>
</feature>
<dbReference type="EMBL" id="QFQP01000015">
    <property type="protein sequence ID" value="PZR11186.1"/>
    <property type="molecule type" value="Genomic_DNA"/>
</dbReference>
<feature type="transmembrane region" description="Helical" evidence="9">
    <location>
        <begin position="174"/>
        <end position="191"/>
    </location>
</feature>
<evidence type="ECO:0000256" key="3">
    <source>
        <dbReference type="ARBA" id="ARBA00022475"/>
    </source>
</evidence>
<evidence type="ECO:0000256" key="9">
    <source>
        <dbReference type="SAM" id="Phobius"/>
    </source>
</evidence>
<evidence type="ECO:0000313" key="10">
    <source>
        <dbReference type="EMBL" id="PZR11186.1"/>
    </source>
</evidence>
<comment type="subcellular location">
    <subcellularLocation>
        <location evidence="1">Cell membrane</location>
        <topology evidence="1">Multi-pass membrane protein</topology>
    </subcellularLocation>
</comment>
<dbReference type="InterPro" id="IPR004700">
    <property type="entry name" value="PTS_IIC_man"/>
</dbReference>
<name>A0A2W5TFE0_9BACT</name>
<gene>
    <name evidence="10" type="ORF">DI536_18740</name>
</gene>
<evidence type="ECO:0000313" key="11">
    <source>
        <dbReference type="Proteomes" id="UP000249061"/>
    </source>
</evidence>
<accession>A0A2W5TFE0</accession>
<feature type="transmembrane region" description="Helical" evidence="9">
    <location>
        <begin position="198"/>
        <end position="218"/>
    </location>
</feature>
<dbReference type="AlphaFoldDB" id="A0A2W5TFE0"/>
<feature type="transmembrane region" description="Helical" evidence="9">
    <location>
        <begin position="141"/>
        <end position="162"/>
    </location>
</feature>
<comment type="caution">
    <text evidence="10">The sequence shown here is derived from an EMBL/GenBank/DDBJ whole genome shotgun (WGS) entry which is preliminary data.</text>
</comment>
<evidence type="ECO:0000256" key="1">
    <source>
        <dbReference type="ARBA" id="ARBA00004651"/>
    </source>
</evidence>
<organism evidence="10 11">
    <name type="scientific">Archangium gephyra</name>
    <dbReference type="NCBI Taxonomy" id="48"/>
    <lineage>
        <taxon>Bacteria</taxon>
        <taxon>Pseudomonadati</taxon>
        <taxon>Myxococcota</taxon>
        <taxon>Myxococcia</taxon>
        <taxon>Myxococcales</taxon>
        <taxon>Cystobacterineae</taxon>
        <taxon>Archangiaceae</taxon>
        <taxon>Archangium</taxon>
    </lineage>
</organism>
<protein>
    <submittedName>
        <fullName evidence="10">PTS mannose transporter subunit IID</fullName>
    </submittedName>
</protein>
<keyword evidence="3" id="KW-1003">Cell membrane</keyword>
<keyword evidence="7 9" id="KW-1133">Transmembrane helix</keyword>
<dbReference type="GO" id="GO:0005886">
    <property type="term" value="C:plasma membrane"/>
    <property type="evidence" value="ECO:0007669"/>
    <property type="project" value="UniProtKB-SubCell"/>
</dbReference>